<accession>A0A4Y5Z4K2</accession>
<evidence type="ECO:0000259" key="1">
    <source>
        <dbReference type="Pfam" id="PF09722"/>
    </source>
</evidence>
<dbReference type="KEGG" id="lpy:FIV34_09075"/>
<evidence type="ECO:0000313" key="3">
    <source>
        <dbReference type="Proteomes" id="UP000316093"/>
    </source>
</evidence>
<dbReference type="Proteomes" id="UP000316093">
    <property type="component" value="Chromosome"/>
</dbReference>
<reference evidence="2 3" key="1">
    <citation type="submission" date="2019-06" db="EMBL/GenBank/DDBJ databases">
        <title>A complete genome sequence for Luteibacter pinisoli MAH-14.</title>
        <authorList>
            <person name="Baltrus D.A."/>
        </authorList>
    </citation>
    <scope>NUCLEOTIDE SEQUENCE [LARGE SCALE GENOMIC DNA]</scope>
    <source>
        <strain evidence="2 3">MAH-14</strain>
    </source>
</reference>
<dbReference type="RefSeq" id="WP_139981774.1">
    <property type="nucleotide sequence ID" value="NZ_CP041046.1"/>
</dbReference>
<dbReference type="AlphaFoldDB" id="A0A4Y5Z4K2"/>
<evidence type="ECO:0000313" key="2">
    <source>
        <dbReference type="EMBL" id="QDE39343.1"/>
    </source>
</evidence>
<dbReference type="EMBL" id="CP041046">
    <property type="protein sequence ID" value="QDE39343.1"/>
    <property type="molecule type" value="Genomic_DNA"/>
</dbReference>
<keyword evidence="3" id="KW-1185">Reference proteome</keyword>
<organism evidence="2 3">
    <name type="scientific">Luteibacter pinisoli</name>
    <dbReference type="NCBI Taxonomy" id="2589080"/>
    <lineage>
        <taxon>Bacteria</taxon>
        <taxon>Pseudomonadati</taxon>
        <taxon>Pseudomonadota</taxon>
        <taxon>Gammaproteobacteria</taxon>
        <taxon>Lysobacterales</taxon>
        <taxon>Rhodanobacteraceae</taxon>
        <taxon>Luteibacter</taxon>
    </lineage>
</organism>
<gene>
    <name evidence="2" type="ORF">FIV34_09075</name>
</gene>
<name>A0A4Y5Z4K2_9GAMM</name>
<dbReference type="OrthoDB" id="5956068at2"/>
<protein>
    <submittedName>
        <fullName evidence="2">DUF2384 domain-containing protein</fullName>
    </submittedName>
</protein>
<feature type="domain" description="Antitoxin Xre/MbcA/ParS-like toxin-binding" evidence="1">
    <location>
        <begin position="49"/>
        <end position="82"/>
    </location>
</feature>
<dbReference type="InterPro" id="IPR024467">
    <property type="entry name" value="Xre/MbcA/ParS-like_toxin-bd"/>
</dbReference>
<dbReference type="Pfam" id="PF09722">
    <property type="entry name" value="Xre_MbcA_ParS_C"/>
    <property type="match status" value="1"/>
</dbReference>
<sequence>MPQTSPTFAELASELTRLHDAREAAITRALDALEGSHPPLAQLMLCCIGDRQRAARWLVMPQRAFAGRSACDMLADGDVDAVWDQVVFKQFGTVAAV</sequence>
<proteinExistence type="predicted"/>